<evidence type="ECO:0000313" key="1">
    <source>
        <dbReference type="EMBL" id="KAK6167879.1"/>
    </source>
</evidence>
<protein>
    <submittedName>
        <fullName evidence="1">Uncharacterized protein</fullName>
    </submittedName>
</protein>
<name>A0AAN8GJA1_PATCE</name>
<keyword evidence="2" id="KW-1185">Reference proteome</keyword>
<accession>A0AAN8GJA1</accession>
<proteinExistence type="predicted"/>
<comment type="caution">
    <text evidence="1">The sequence shown here is derived from an EMBL/GenBank/DDBJ whole genome shotgun (WGS) entry which is preliminary data.</text>
</comment>
<reference evidence="1 2" key="1">
    <citation type="submission" date="2024-01" db="EMBL/GenBank/DDBJ databases">
        <title>The genome of the rayed Mediterranean limpet Patella caerulea (Linnaeus, 1758).</title>
        <authorList>
            <person name="Anh-Thu Weber A."/>
            <person name="Halstead-Nussloch G."/>
        </authorList>
    </citation>
    <scope>NUCLEOTIDE SEQUENCE [LARGE SCALE GENOMIC DNA]</scope>
    <source>
        <strain evidence="1">AATW-2023a</strain>
        <tissue evidence="1">Whole specimen</tissue>
    </source>
</reference>
<gene>
    <name evidence="1" type="ORF">SNE40_021808</name>
</gene>
<sequence>MAGLTNPRQHLRVTSALKEDLRLWLVFLEAFNGTSFLPELAWTSDSTLHTDSAGSPDLGCAAYFHPKWCYFPWPRHWAFTDLMRDITFLELIPILLAFQMWTSFLTHRKLILHVDNQAYEADLRSKTNELLNASISGNTKEVYSNGLKAFETFRIIHGRQQIWAPDVQQIIDFVAFLAIQN</sequence>
<dbReference type="PANTHER" id="PTHR33050">
    <property type="entry name" value="REVERSE TRANSCRIPTASE DOMAIN-CONTAINING PROTEIN"/>
    <property type="match status" value="1"/>
</dbReference>
<dbReference type="InterPro" id="IPR052055">
    <property type="entry name" value="Hepadnavirus_pol/RT"/>
</dbReference>
<dbReference type="PANTHER" id="PTHR33050:SF8">
    <property type="entry name" value="REVERSE TRANSCRIPTASE DOMAIN-CONTAINING PROTEIN"/>
    <property type="match status" value="1"/>
</dbReference>
<evidence type="ECO:0000313" key="2">
    <source>
        <dbReference type="Proteomes" id="UP001347796"/>
    </source>
</evidence>
<dbReference type="AlphaFoldDB" id="A0AAN8GJA1"/>
<dbReference type="EMBL" id="JAZGQO010000018">
    <property type="protein sequence ID" value="KAK6167879.1"/>
    <property type="molecule type" value="Genomic_DNA"/>
</dbReference>
<organism evidence="1 2">
    <name type="scientific">Patella caerulea</name>
    <name type="common">Rayed Mediterranean limpet</name>
    <dbReference type="NCBI Taxonomy" id="87958"/>
    <lineage>
        <taxon>Eukaryota</taxon>
        <taxon>Metazoa</taxon>
        <taxon>Spiralia</taxon>
        <taxon>Lophotrochozoa</taxon>
        <taxon>Mollusca</taxon>
        <taxon>Gastropoda</taxon>
        <taxon>Patellogastropoda</taxon>
        <taxon>Patelloidea</taxon>
        <taxon>Patellidae</taxon>
        <taxon>Patella</taxon>
    </lineage>
</organism>
<dbReference type="Proteomes" id="UP001347796">
    <property type="component" value="Unassembled WGS sequence"/>
</dbReference>